<evidence type="ECO:0000313" key="3">
    <source>
        <dbReference type="EMBL" id="GAC66452.1"/>
    </source>
</evidence>
<proteinExistence type="predicted"/>
<dbReference type="PANTHER" id="PTHR34853">
    <property type="match status" value="1"/>
</dbReference>
<dbReference type="AlphaFoldDB" id="M0QGD5"/>
<protein>
    <recommendedName>
        <fullName evidence="5">Lipase</fullName>
    </recommendedName>
</protein>
<name>M0QGD5_9ACTN</name>
<gene>
    <name evidence="3" type="ORF">GS4_02_01630</name>
</gene>
<dbReference type="PANTHER" id="PTHR34853:SF1">
    <property type="entry name" value="LIPASE 5"/>
    <property type="match status" value="1"/>
</dbReference>
<dbReference type="InterPro" id="IPR005152">
    <property type="entry name" value="Lipase_secreted"/>
</dbReference>
<dbReference type="InterPro" id="IPR029058">
    <property type="entry name" value="AB_hydrolase_fold"/>
</dbReference>
<dbReference type="Gene3D" id="3.40.50.1820">
    <property type="entry name" value="alpha/beta hydrolase"/>
    <property type="match status" value="1"/>
</dbReference>
<feature type="region of interest" description="Disordered" evidence="1">
    <location>
        <begin position="35"/>
        <end position="71"/>
    </location>
</feature>
<evidence type="ECO:0000256" key="2">
    <source>
        <dbReference type="SAM" id="SignalP"/>
    </source>
</evidence>
<dbReference type="RefSeq" id="WP_007616685.1">
    <property type="nucleotide sequence ID" value="NZ_BANX01000002.1"/>
</dbReference>
<evidence type="ECO:0000256" key="1">
    <source>
        <dbReference type="SAM" id="MobiDB-lite"/>
    </source>
</evidence>
<keyword evidence="2" id="KW-0732">Signal</keyword>
<dbReference type="Proteomes" id="UP000011666">
    <property type="component" value="Unassembled WGS sequence"/>
</dbReference>
<reference evidence="3 4" key="1">
    <citation type="submission" date="2013-01" db="EMBL/GenBank/DDBJ databases">
        <title>Whole genome shotgun sequence of Gordonia soli NBRC 108243.</title>
        <authorList>
            <person name="Isaki-Nakamura S."/>
            <person name="Hosoyama A."/>
            <person name="Tsuchikane K."/>
            <person name="Ando Y."/>
            <person name="Baba S."/>
            <person name="Ohji S."/>
            <person name="Hamada M."/>
            <person name="Tamura T."/>
            <person name="Yamazoe A."/>
            <person name="Yamazaki S."/>
            <person name="Fujita N."/>
        </authorList>
    </citation>
    <scope>NUCLEOTIDE SEQUENCE [LARGE SCALE GENOMIC DNA]</scope>
    <source>
        <strain evidence="3 4">NBRC 108243</strain>
    </source>
</reference>
<comment type="caution">
    <text evidence="3">The sequence shown here is derived from an EMBL/GenBank/DDBJ whole genome shotgun (WGS) entry which is preliminary data.</text>
</comment>
<dbReference type="EMBL" id="BANX01000002">
    <property type="protein sequence ID" value="GAC66452.1"/>
    <property type="molecule type" value="Genomic_DNA"/>
</dbReference>
<sequence>MTIHRRVPRRLPRRLLVAAVACAVVGVAPQATAVAAPDDAQGGTSTTSSTTDGTSGTTTTGTAGTDTTLNDNAAAAVDRRGPGQRAGAVHANRDLPARRLVAGAASGSLFTYWSSAADASPHLSTGTLFVPKGTPPAGGWPIVAWAHGSRGLADRCAPSVRPVSEDTDQIREWLSRKYAVVTTDYAGLGTPGTPQYFDIKATAKNIVDAVRAGRDVGDRLSRSWVAVGRSQGASAAIELARSAPSLQGSTLDFKGSAVSSIPASLDTVMTNLGPTSTALPAAISSDVLYTLTAIRNARPDLKVADLLTDTGKSWLGKAASTCADDLTRQVAGLRIGSLFRTPIAENRALAGELGSALALPTTGFTRPLLLAQSIHDDGVVVPMTLKYLNDAQLGDRKVTARTYLTLTAQQSNALADQETRTFVSKSLGR</sequence>
<organism evidence="3 4">
    <name type="scientific">Gordonia soli NBRC 108243</name>
    <dbReference type="NCBI Taxonomy" id="1223545"/>
    <lineage>
        <taxon>Bacteria</taxon>
        <taxon>Bacillati</taxon>
        <taxon>Actinomycetota</taxon>
        <taxon>Actinomycetes</taxon>
        <taxon>Mycobacteriales</taxon>
        <taxon>Gordoniaceae</taxon>
        <taxon>Gordonia</taxon>
    </lineage>
</organism>
<dbReference type="GO" id="GO:0004806">
    <property type="term" value="F:triacylglycerol lipase activity"/>
    <property type="evidence" value="ECO:0007669"/>
    <property type="project" value="InterPro"/>
</dbReference>
<dbReference type="OrthoDB" id="9798122at2"/>
<evidence type="ECO:0008006" key="5">
    <source>
        <dbReference type="Google" id="ProtNLM"/>
    </source>
</evidence>
<dbReference type="eggNOG" id="COG1073">
    <property type="taxonomic scope" value="Bacteria"/>
</dbReference>
<dbReference type="Pfam" id="PF03583">
    <property type="entry name" value="LIP"/>
    <property type="match status" value="1"/>
</dbReference>
<dbReference type="STRING" id="1223545.GS4_02_01630"/>
<dbReference type="GO" id="GO:0016042">
    <property type="term" value="P:lipid catabolic process"/>
    <property type="evidence" value="ECO:0007669"/>
    <property type="project" value="InterPro"/>
</dbReference>
<feature type="chain" id="PRO_5039660064" description="Lipase" evidence="2">
    <location>
        <begin position="34"/>
        <end position="429"/>
    </location>
</feature>
<evidence type="ECO:0000313" key="4">
    <source>
        <dbReference type="Proteomes" id="UP000011666"/>
    </source>
</evidence>
<dbReference type="PIRSF" id="PIRSF029171">
    <property type="entry name" value="Esterase_LipA"/>
    <property type="match status" value="1"/>
</dbReference>
<feature type="compositionally biased region" description="Low complexity" evidence="1">
    <location>
        <begin position="42"/>
        <end position="68"/>
    </location>
</feature>
<dbReference type="SUPFAM" id="SSF53474">
    <property type="entry name" value="alpha/beta-Hydrolases"/>
    <property type="match status" value="1"/>
</dbReference>
<keyword evidence="4" id="KW-1185">Reference proteome</keyword>
<feature type="signal peptide" evidence="2">
    <location>
        <begin position="1"/>
        <end position="33"/>
    </location>
</feature>
<accession>M0QGD5</accession>